<dbReference type="InterPro" id="IPR003591">
    <property type="entry name" value="Leu-rich_rpt_typical-subtyp"/>
</dbReference>
<keyword evidence="3" id="KW-0677">Repeat</keyword>
<dbReference type="InterPro" id="IPR032675">
    <property type="entry name" value="LRR_dom_sf"/>
</dbReference>
<keyword evidence="2 7" id="KW-0732">Signal</keyword>
<proteinExistence type="predicted"/>
<feature type="chain" id="PRO_5034145340" evidence="7">
    <location>
        <begin position="28"/>
        <end position="1140"/>
    </location>
</feature>
<protein>
    <submittedName>
        <fullName evidence="10">Uncharacterized protein LOC110976135 isoform X1</fullName>
    </submittedName>
</protein>
<dbReference type="SUPFAM" id="SSF52058">
    <property type="entry name" value="L domain-like"/>
    <property type="match status" value="1"/>
</dbReference>
<dbReference type="InterPro" id="IPR000372">
    <property type="entry name" value="LRRNT"/>
</dbReference>
<feature type="compositionally biased region" description="Low complexity" evidence="5">
    <location>
        <begin position="868"/>
        <end position="878"/>
    </location>
</feature>
<evidence type="ECO:0000313" key="10">
    <source>
        <dbReference type="RefSeq" id="XP_022084860.1"/>
    </source>
</evidence>
<evidence type="ECO:0000256" key="2">
    <source>
        <dbReference type="ARBA" id="ARBA00022729"/>
    </source>
</evidence>
<keyword evidence="6" id="KW-1133">Transmembrane helix</keyword>
<reference evidence="10" key="1">
    <citation type="submission" date="2025-08" db="UniProtKB">
        <authorList>
            <consortium name="RefSeq"/>
        </authorList>
    </citation>
    <scope>IDENTIFICATION</scope>
</reference>
<keyword evidence="9" id="KW-1185">Reference proteome</keyword>
<accession>A0A8B7XXU3</accession>
<feature type="transmembrane region" description="Helical" evidence="6">
    <location>
        <begin position="1018"/>
        <end position="1039"/>
    </location>
</feature>
<evidence type="ECO:0000256" key="3">
    <source>
        <dbReference type="ARBA" id="ARBA00022737"/>
    </source>
</evidence>
<dbReference type="Pfam" id="PF01462">
    <property type="entry name" value="LRRNT"/>
    <property type="match status" value="1"/>
</dbReference>
<organism evidence="9 10">
    <name type="scientific">Acanthaster planci</name>
    <name type="common">Crown-of-thorns starfish</name>
    <dbReference type="NCBI Taxonomy" id="133434"/>
    <lineage>
        <taxon>Eukaryota</taxon>
        <taxon>Metazoa</taxon>
        <taxon>Echinodermata</taxon>
        <taxon>Eleutherozoa</taxon>
        <taxon>Asterozoa</taxon>
        <taxon>Asteroidea</taxon>
        <taxon>Valvatacea</taxon>
        <taxon>Valvatida</taxon>
        <taxon>Acanthasteridae</taxon>
        <taxon>Acanthaster</taxon>
    </lineage>
</organism>
<dbReference type="SUPFAM" id="SSF57184">
    <property type="entry name" value="Growth factor receptor domain"/>
    <property type="match status" value="1"/>
</dbReference>
<dbReference type="OrthoDB" id="676979at2759"/>
<evidence type="ECO:0000259" key="8">
    <source>
        <dbReference type="SMART" id="SM00013"/>
    </source>
</evidence>
<dbReference type="GeneID" id="110976135"/>
<feature type="transmembrane region" description="Helical" evidence="6">
    <location>
        <begin position="987"/>
        <end position="1006"/>
    </location>
</feature>
<gene>
    <name evidence="10" type="primary">LOC110976135</name>
</gene>
<dbReference type="Proteomes" id="UP000694845">
    <property type="component" value="Unplaced"/>
</dbReference>
<dbReference type="InterPro" id="IPR050541">
    <property type="entry name" value="LRR_TM_domain-containing"/>
</dbReference>
<feature type="transmembrane region" description="Helical" evidence="6">
    <location>
        <begin position="835"/>
        <end position="856"/>
    </location>
</feature>
<name>A0A8B7XXU3_ACAPL</name>
<feature type="transmembrane region" description="Helical" evidence="6">
    <location>
        <begin position="621"/>
        <end position="644"/>
    </location>
</feature>
<dbReference type="PANTHER" id="PTHR24369">
    <property type="entry name" value="ANTIGEN BSP, PUTATIVE-RELATED"/>
    <property type="match status" value="1"/>
</dbReference>
<evidence type="ECO:0000256" key="5">
    <source>
        <dbReference type="SAM" id="MobiDB-lite"/>
    </source>
</evidence>
<dbReference type="InterPro" id="IPR009030">
    <property type="entry name" value="Growth_fac_rcpt_cys_sf"/>
</dbReference>
<keyword evidence="6" id="KW-0472">Membrane</keyword>
<keyword evidence="1" id="KW-0433">Leucine-rich repeat</keyword>
<feature type="transmembrane region" description="Helical" evidence="6">
    <location>
        <begin position="960"/>
        <end position="981"/>
    </location>
</feature>
<keyword evidence="6" id="KW-0812">Transmembrane</keyword>
<keyword evidence="4" id="KW-0325">Glycoprotein</keyword>
<dbReference type="PANTHER" id="PTHR24369:SF210">
    <property type="entry name" value="CHAOPTIN-RELATED"/>
    <property type="match status" value="1"/>
</dbReference>
<dbReference type="InterPro" id="IPR001611">
    <property type="entry name" value="Leu-rich_rpt"/>
</dbReference>
<dbReference type="GO" id="GO:0005886">
    <property type="term" value="C:plasma membrane"/>
    <property type="evidence" value="ECO:0007669"/>
    <property type="project" value="TreeGrafter"/>
</dbReference>
<dbReference type="AlphaFoldDB" id="A0A8B7XXU3"/>
<dbReference type="KEGG" id="aplc:110976135"/>
<feature type="region of interest" description="Disordered" evidence="5">
    <location>
        <begin position="866"/>
        <end position="897"/>
    </location>
</feature>
<dbReference type="Gene3D" id="3.80.10.10">
    <property type="entry name" value="Ribonuclease Inhibitor"/>
    <property type="match status" value="2"/>
</dbReference>
<evidence type="ECO:0000256" key="4">
    <source>
        <dbReference type="ARBA" id="ARBA00023180"/>
    </source>
</evidence>
<evidence type="ECO:0000256" key="6">
    <source>
        <dbReference type="SAM" id="Phobius"/>
    </source>
</evidence>
<feature type="transmembrane region" description="Helical" evidence="6">
    <location>
        <begin position="773"/>
        <end position="796"/>
    </location>
</feature>
<evidence type="ECO:0000256" key="7">
    <source>
        <dbReference type="SAM" id="SignalP"/>
    </source>
</evidence>
<dbReference type="SMART" id="SM00369">
    <property type="entry name" value="LRR_TYP"/>
    <property type="match status" value="7"/>
</dbReference>
<feature type="transmembrane region" description="Helical" evidence="6">
    <location>
        <begin position="1051"/>
        <end position="1080"/>
    </location>
</feature>
<dbReference type="RefSeq" id="XP_022084860.1">
    <property type="nucleotide sequence ID" value="XM_022229168.1"/>
</dbReference>
<sequence>MSKPTIMFMEVFHAALFCAFLLGRVAGQIEACQVCTCTPAKVVDCTGKGLTSLPPGIPYDTIALTFSQNNLTRIKKHTFMNLTRLRTLRLQFNQISTIEPGGFIGLSGMLDLHLGSNRLEKLDADTMLGINGGFLFHLDVACNKLKSLSPLTFSGVATPYRIVFRDNEIVEIPPRLMYQKNKELVMFSLVFTNNRIERVAPDAFEGLKYIHTLYFASNRIASLPENLFINTTIRGLLDLSSNMLTGLPEGLFKSLGRLRYLYLHNNMLSSLSKNMFGRLHSLRQLLISDNPIMQMDDRLFSETQLVNLYIYNTQLKTIGDRPFVTRNNTMTLVSLYANDIEVISDSVWQDVAPNCKIFVDNTIRRAPHARSDVEIVLAGSGFVQSINVSSQTGEALSTSGFSCVGLPNSQWECTPCRQGNYGGPWMSCRACPPGGFFQNRTGQVARKGAAMNCLSCNNGTYVTPENHPGRNIGDCVVCPSGTEKCRHAGFRACPCLSNYYRRDRFRECFPCPLEGINCSGEYQHLLPGFWWTWDWGSIDNYQSYKRYVKNILTENNSYDRSTLKFQGTLPKVHSCPRKESCQNIGDGINAICQSGYGNFLCSQCMAGFYSWFDRCFECPRWWVFFLEILATVIVIIVVVLIVAWDLQRHRRRGRSVVSVLFSKFKILLGFYQIMGEIFDALHDLPWPRPLTKIGSFIRVLEMNVMQLIVSPRCYFPNFTYPTIYIEFIGGLTFCILVIMLALIVYRLKQCYLRLKETPSDVYSDRLAETKSKCYLVVTVLLFITYPGLSSAILTLLPTGCDDFYLDENNKIRVHRLRSDYSIDCDTIQHVTYNHAAEVSLCYVIGFPSVLLVMLWMNNRRRRKKANDSSSSLVISNSSDQTPVGAADQQTDHDNQRHHVDDVRHGTCRNNDCAVVASQNDSHETTDAAHSNQPLSLPSISSSVRSITWETFLCENYKEQFWYWEIVELTRKILQVLFVLLFGAEDHFTLFATIVLSVSFLVVHAYVKPMKDVAEHRLQMCSLASIFLNLLAASLLLLPSEGGSPSEGRKEVLAVFLVLLNLTIVAFVAGSAIWSFATLVFKTACCQRAVRFIGHVCRQLRLPRRYWVLRRHPSHHNIGERHALLSGRPGSNHESVRNRIV</sequence>
<feature type="transmembrane region" description="Helical" evidence="6">
    <location>
        <begin position="723"/>
        <end position="745"/>
    </location>
</feature>
<dbReference type="SMART" id="SM00013">
    <property type="entry name" value="LRRNT"/>
    <property type="match status" value="1"/>
</dbReference>
<dbReference type="Pfam" id="PF13855">
    <property type="entry name" value="LRR_8"/>
    <property type="match status" value="2"/>
</dbReference>
<dbReference type="FunFam" id="3.80.10.10:FF:000770">
    <property type="entry name" value="Uncharacterized protein"/>
    <property type="match status" value="1"/>
</dbReference>
<feature type="transmembrane region" description="Helical" evidence="6">
    <location>
        <begin position="656"/>
        <end position="674"/>
    </location>
</feature>
<evidence type="ECO:0000256" key="1">
    <source>
        <dbReference type="ARBA" id="ARBA00022614"/>
    </source>
</evidence>
<feature type="domain" description="LRRNT" evidence="8">
    <location>
        <begin position="31"/>
        <end position="63"/>
    </location>
</feature>
<evidence type="ECO:0000313" key="9">
    <source>
        <dbReference type="Proteomes" id="UP000694845"/>
    </source>
</evidence>
<feature type="signal peptide" evidence="7">
    <location>
        <begin position="1"/>
        <end position="27"/>
    </location>
</feature>